<proteinExistence type="predicted"/>
<accession>A0A484FA85</accession>
<gene>
    <name evidence="2" type="ORF">Cob_v011840</name>
</gene>
<keyword evidence="3" id="KW-1185">Reference proteome</keyword>
<dbReference type="AlphaFoldDB" id="A0A484FA85"/>
<organism evidence="2 3">
    <name type="scientific">Colletotrichum orbiculare (strain 104-T / ATCC 96160 / CBS 514.97 / LARS 414 / MAFF 240422)</name>
    <name type="common">Cucumber anthracnose fungus</name>
    <name type="synonym">Colletotrichum lagenarium</name>
    <dbReference type="NCBI Taxonomy" id="1213857"/>
    <lineage>
        <taxon>Eukaryota</taxon>
        <taxon>Fungi</taxon>
        <taxon>Dikarya</taxon>
        <taxon>Ascomycota</taxon>
        <taxon>Pezizomycotina</taxon>
        <taxon>Sordariomycetes</taxon>
        <taxon>Hypocreomycetidae</taxon>
        <taxon>Glomerellales</taxon>
        <taxon>Glomerellaceae</taxon>
        <taxon>Colletotrichum</taxon>
        <taxon>Colletotrichum orbiculare species complex</taxon>
    </lineage>
</organism>
<reference evidence="3" key="2">
    <citation type="journal article" date="2019" name="Mol. Plant Microbe Interact.">
        <title>Genome sequence resources for four phytopathogenic fungi from the Colletotrichum orbiculare species complex.</title>
        <authorList>
            <person name="Gan P."/>
            <person name="Tsushima A."/>
            <person name="Narusaka M."/>
            <person name="Narusaka Y."/>
            <person name="Takano Y."/>
            <person name="Kubo Y."/>
            <person name="Shirasu K."/>
        </authorList>
    </citation>
    <scope>GENOME REANNOTATION</scope>
    <source>
        <strain evidence="3">104-T / ATCC 96160 / CBS 514.97 / LARS 414 / MAFF 240422</strain>
    </source>
</reference>
<evidence type="ECO:0000313" key="3">
    <source>
        <dbReference type="Proteomes" id="UP000014480"/>
    </source>
</evidence>
<feature type="region of interest" description="Disordered" evidence="1">
    <location>
        <begin position="25"/>
        <end position="65"/>
    </location>
</feature>
<dbReference type="EMBL" id="AMCV02000041">
    <property type="protein sequence ID" value="TDZ15249.1"/>
    <property type="molecule type" value="Genomic_DNA"/>
</dbReference>
<protein>
    <submittedName>
        <fullName evidence="2">Uncharacterized protein</fullName>
    </submittedName>
</protein>
<evidence type="ECO:0000313" key="2">
    <source>
        <dbReference type="EMBL" id="TDZ15249.1"/>
    </source>
</evidence>
<comment type="caution">
    <text evidence="2">The sequence shown here is derived from an EMBL/GenBank/DDBJ whole genome shotgun (WGS) entry which is preliminary data.</text>
</comment>
<evidence type="ECO:0000256" key="1">
    <source>
        <dbReference type="SAM" id="MobiDB-lite"/>
    </source>
</evidence>
<reference evidence="3" key="1">
    <citation type="journal article" date="2013" name="New Phytol.">
        <title>Comparative genomic and transcriptomic analyses reveal the hemibiotrophic stage shift of Colletotrichum fungi.</title>
        <authorList>
            <person name="Gan P."/>
            <person name="Ikeda K."/>
            <person name="Irieda H."/>
            <person name="Narusaka M."/>
            <person name="O'Connell R.J."/>
            <person name="Narusaka Y."/>
            <person name="Takano Y."/>
            <person name="Kubo Y."/>
            <person name="Shirasu K."/>
        </authorList>
    </citation>
    <scope>NUCLEOTIDE SEQUENCE [LARGE SCALE GENOMIC DNA]</scope>
    <source>
        <strain evidence="3">104-T / ATCC 96160 / CBS 514.97 / LARS 414 / MAFF 240422</strain>
    </source>
</reference>
<name>A0A484FA85_COLOR</name>
<dbReference type="Proteomes" id="UP000014480">
    <property type="component" value="Unassembled WGS sequence"/>
</dbReference>
<sequence>MKGGKRDLMRKLRICPTKEPILEEKHRDNLVDPGIPLTDTRRKPSSPGLEIEAPPLPPTQSQPMAYADASLVVNVSYR</sequence>